<name>A0A926EBC8_9FIRM</name>
<gene>
    <name evidence="2" type="ORF">H8709_07490</name>
</gene>
<evidence type="ECO:0000256" key="1">
    <source>
        <dbReference type="SAM" id="Phobius"/>
    </source>
</evidence>
<sequence length="148" mass="16451">MKKFIEIVLGIKSYMALVFGGILIVYGVVSFLFCGVTAISYLRLLEILVVAATAAVLHFIAFSDVVIKRMAYGCRILLSSLTMLAVLCLYAVLFHWFPLEKLGDWMIFLLIAAALIAIITAAFQISFQLAGKKYTQMLDAYKKSQPRA</sequence>
<accession>A0A926EBC8</accession>
<keyword evidence="1" id="KW-1133">Transmembrane helix</keyword>
<keyword evidence="1" id="KW-0472">Membrane</keyword>
<feature type="transmembrane region" description="Helical" evidence="1">
    <location>
        <begin position="76"/>
        <end position="99"/>
    </location>
</feature>
<feature type="transmembrane region" description="Helical" evidence="1">
    <location>
        <begin position="47"/>
        <end position="67"/>
    </location>
</feature>
<dbReference type="AlphaFoldDB" id="A0A926EBC8"/>
<feature type="transmembrane region" description="Helical" evidence="1">
    <location>
        <begin position="105"/>
        <end position="127"/>
    </location>
</feature>
<evidence type="ECO:0000313" key="2">
    <source>
        <dbReference type="EMBL" id="MBC8570673.1"/>
    </source>
</evidence>
<comment type="caution">
    <text evidence="2">The sequence shown here is derived from an EMBL/GenBank/DDBJ whole genome shotgun (WGS) entry which is preliminary data.</text>
</comment>
<dbReference type="Proteomes" id="UP000660861">
    <property type="component" value="Unassembled WGS sequence"/>
</dbReference>
<evidence type="ECO:0000313" key="3">
    <source>
        <dbReference type="Proteomes" id="UP000660861"/>
    </source>
</evidence>
<proteinExistence type="predicted"/>
<feature type="transmembrane region" description="Helical" evidence="1">
    <location>
        <begin position="12"/>
        <end position="41"/>
    </location>
</feature>
<dbReference type="EMBL" id="JACRTC010000004">
    <property type="protein sequence ID" value="MBC8570673.1"/>
    <property type="molecule type" value="Genomic_DNA"/>
</dbReference>
<evidence type="ECO:0008006" key="4">
    <source>
        <dbReference type="Google" id="ProtNLM"/>
    </source>
</evidence>
<reference evidence="2" key="1">
    <citation type="submission" date="2020-08" db="EMBL/GenBank/DDBJ databases">
        <title>Genome public.</title>
        <authorList>
            <person name="Liu C."/>
            <person name="Sun Q."/>
        </authorList>
    </citation>
    <scope>NUCLEOTIDE SEQUENCE</scope>
    <source>
        <strain evidence="2">NSJ-54</strain>
    </source>
</reference>
<organism evidence="2 3">
    <name type="scientific">Zongyangia hominis</name>
    <dbReference type="NCBI Taxonomy" id="2763677"/>
    <lineage>
        <taxon>Bacteria</taxon>
        <taxon>Bacillati</taxon>
        <taxon>Bacillota</taxon>
        <taxon>Clostridia</taxon>
        <taxon>Eubacteriales</taxon>
        <taxon>Oscillospiraceae</taxon>
        <taxon>Zongyangia</taxon>
    </lineage>
</organism>
<keyword evidence="1" id="KW-0812">Transmembrane</keyword>
<keyword evidence="3" id="KW-1185">Reference proteome</keyword>
<protein>
    <recommendedName>
        <fullName evidence="4">DUF3021 domain-containing protein</fullName>
    </recommendedName>
</protein>
<dbReference type="RefSeq" id="WP_262397769.1">
    <property type="nucleotide sequence ID" value="NZ_JACRTC010000004.1"/>
</dbReference>